<dbReference type="PROSITE" id="PS00622">
    <property type="entry name" value="HTH_LUXR_1"/>
    <property type="match status" value="1"/>
</dbReference>
<feature type="domain" description="Response regulatory" evidence="5">
    <location>
        <begin position="6"/>
        <end position="122"/>
    </location>
</feature>
<dbReference type="AlphaFoldDB" id="A0A087M485"/>
<dbReference type="STRING" id="46914.JP75_09235"/>
<keyword evidence="1 3" id="KW-0597">Phosphoprotein</keyword>
<keyword evidence="2" id="KW-0238">DNA-binding</keyword>
<dbReference type="PANTHER" id="PTHR45566:SF2">
    <property type="entry name" value="NARL SUBFAMILY"/>
    <property type="match status" value="1"/>
</dbReference>
<dbReference type="CDD" id="cd17535">
    <property type="entry name" value="REC_NarL-like"/>
    <property type="match status" value="1"/>
</dbReference>
<sequence>MSEVTTVVFVDDHAIFRAGLAQALAASDRISVVAQGGSPADAIELASRHRPDILLLDLWMQRASSVGHIRSILEVSPGTKVVILTASEEGQDVVAAMSEGAAGFVTKETSPDDLIAIINDVQNGETYLSSQSLAGWLTTLNNASKADADRVSISALSEQERAVLRAIAKGSSNGEVAEHLGISTATVKYHLGRIFVKLGVRNRVEAAVFARSMFEGET</sequence>
<dbReference type="SMART" id="SM00448">
    <property type="entry name" value="REC"/>
    <property type="match status" value="1"/>
</dbReference>
<proteinExistence type="predicted"/>
<dbReference type="GO" id="GO:0003677">
    <property type="term" value="F:DNA binding"/>
    <property type="evidence" value="ECO:0007669"/>
    <property type="project" value="UniProtKB-KW"/>
</dbReference>
<feature type="modified residue" description="4-aspartylphosphate" evidence="3">
    <location>
        <position position="57"/>
    </location>
</feature>
<accession>A0A087M485</accession>
<evidence type="ECO:0000256" key="2">
    <source>
        <dbReference type="ARBA" id="ARBA00023125"/>
    </source>
</evidence>
<dbReference type="GO" id="GO:0000160">
    <property type="term" value="P:phosphorelay signal transduction system"/>
    <property type="evidence" value="ECO:0007669"/>
    <property type="project" value="InterPro"/>
</dbReference>
<evidence type="ECO:0000259" key="5">
    <source>
        <dbReference type="PROSITE" id="PS50110"/>
    </source>
</evidence>
<comment type="caution">
    <text evidence="6">The sequence shown here is derived from an EMBL/GenBank/DDBJ whole genome shotgun (WGS) entry which is preliminary data.</text>
</comment>
<keyword evidence="7" id="KW-1185">Reference proteome</keyword>
<evidence type="ECO:0000313" key="7">
    <source>
        <dbReference type="Proteomes" id="UP000028981"/>
    </source>
</evidence>
<gene>
    <name evidence="6" type="ORF">JP75_09235</name>
</gene>
<dbReference type="InterPro" id="IPR016032">
    <property type="entry name" value="Sig_transdc_resp-reg_C-effctor"/>
</dbReference>
<dbReference type="InterPro" id="IPR011006">
    <property type="entry name" value="CheY-like_superfamily"/>
</dbReference>
<dbReference type="PROSITE" id="PS50043">
    <property type="entry name" value="HTH_LUXR_2"/>
    <property type="match status" value="1"/>
</dbReference>
<dbReference type="GO" id="GO:0006355">
    <property type="term" value="P:regulation of DNA-templated transcription"/>
    <property type="evidence" value="ECO:0007669"/>
    <property type="project" value="InterPro"/>
</dbReference>
<dbReference type="OrthoDB" id="9808843at2"/>
<dbReference type="Pfam" id="PF00072">
    <property type="entry name" value="Response_reg"/>
    <property type="match status" value="1"/>
</dbReference>
<organism evidence="6 7">
    <name type="scientific">Devosia riboflavina</name>
    <dbReference type="NCBI Taxonomy" id="46914"/>
    <lineage>
        <taxon>Bacteria</taxon>
        <taxon>Pseudomonadati</taxon>
        <taxon>Pseudomonadota</taxon>
        <taxon>Alphaproteobacteria</taxon>
        <taxon>Hyphomicrobiales</taxon>
        <taxon>Devosiaceae</taxon>
        <taxon>Devosia</taxon>
    </lineage>
</organism>
<dbReference type="RefSeq" id="WP_035081749.1">
    <property type="nucleotide sequence ID" value="NZ_JQGC01000006.1"/>
</dbReference>
<dbReference type="PRINTS" id="PR00038">
    <property type="entry name" value="HTHLUXR"/>
</dbReference>
<protein>
    <recommendedName>
        <fullName evidence="8">LuxR family transcriptional regulator</fullName>
    </recommendedName>
</protein>
<dbReference type="PROSITE" id="PS50110">
    <property type="entry name" value="RESPONSE_REGULATORY"/>
    <property type="match status" value="1"/>
</dbReference>
<dbReference type="Pfam" id="PF00196">
    <property type="entry name" value="GerE"/>
    <property type="match status" value="1"/>
</dbReference>
<dbReference type="InterPro" id="IPR058245">
    <property type="entry name" value="NreC/VraR/RcsB-like_REC"/>
</dbReference>
<dbReference type="InterPro" id="IPR051015">
    <property type="entry name" value="EvgA-like"/>
</dbReference>
<reference evidence="6 7" key="1">
    <citation type="submission" date="2014-08" db="EMBL/GenBank/DDBJ databases">
        <authorList>
            <person name="Hassan Y.I."/>
            <person name="Lepp D."/>
            <person name="Zhou T."/>
        </authorList>
    </citation>
    <scope>NUCLEOTIDE SEQUENCE [LARGE SCALE GENOMIC DNA]</scope>
    <source>
        <strain evidence="6 7">IFO13584</strain>
    </source>
</reference>
<evidence type="ECO:0000256" key="1">
    <source>
        <dbReference type="ARBA" id="ARBA00022553"/>
    </source>
</evidence>
<dbReference type="SUPFAM" id="SSF46894">
    <property type="entry name" value="C-terminal effector domain of the bipartite response regulators"/>
    <property type="match status" value="1"/>
</dbReference>
<evidence type="ECO:0000313" key="6">
    <source>
        <dbReference type="EMBL" id="KFL31688.1"/>
    </source>
</evidence>
<dbReference type="SUPFAM" id="SSF52172">
    <property type="entry name" value="CheY-like"/>
    <property type="match status" value="1"/>
</dbReference>
<feature type="domain" description="HTH luxR-type" evidence="4">
    <location>
        <begin position="149"/>
        <end position="214"/>
    </location>
</feature>
<dbReference type="EMBL" id="JQGC01000006">
    <property type="protein sequence ID" value="KFL31688.1"/>
    <property type="molecule type" value="Genomic_DNA"/>
</dbReference>
<evidence type="ECO:0008006" key="8">
    <source>
        <dbReference type="Google" id="ProtNLM"/>
    </source>
</evidence>
<dbReference type="SMART" id="SM00421">
    <property type="entry name" value="HTH_LUXR"/>
    <property type="match status" value="1"/>
</dbReference>
<dbReference type="InterPro" id="IPR001789">
    <property type="entry name" value="Sig_transdc_resp-reg_receiver"/>
</dbReference>
<dbReference type="CDD" id="cd06170">
    <property type="entry name" value="LuxR_C_like"/>
    <property type="match status" value="1"/>
</dbReference>
<evidence type="ECO:0000259" key="4">
    <source>
        <dbReference type="PROSITE" id="PS50043"/>
    </source>
</evidence>
<dbReference type="InterPro" id="IPR000792">
    <property type="entry name" value="Tscrpt_reg_LuxR_C"/>
</dbReference>
<dbReference type="Proteomes" id="UP000028981">
    <property type="component" value="Unassembled WGS sequence"/>
</dbReference>
<evidence type="ECO:0000256" key="3">
    <source>
        <dbReference type="PROSITE-ProRule" id="PRU00169"/>
    </source>
</evidence>
<name>A0A087M485_9HYPH</name>
<dbReference type="PANTHER" id="PTHR45566">
    <property type="entry name" value="HTH-TYPE TRANSCRIPTIONAL REGULATOR YHJB-RELATED"/>
    <property type="match status" value="1"/>
</dbReference>
<dbReference type="Gene3D" id="3.40.50.2300">
    <property type="match status" value="1"/>
</dbReference>